<keyword evidence="2" id="KW-0238">DNA-binding</keyword>
<evidence type="ECO:0000313" key="9">
    <source>
        <dbReference type="Proteomes" id="UP001470230"/>
    </source>
</evidence>
<feature type="region of interest" description="Disordered" evidence="5">
    <location>
        <begin position="267"/>
        <end position="293"/>
    </location>
</feature>
<dbReference type="SUPFAM" id="SSF46689">
    <property type="entry name" value="Homeodomain-like"/>
    <property type="match status" value="1"/>
</dbReference>
<evidence type="ECO:0000256" key="4">
    <source>
        <dbReference type="ARBA" id="ARBA00023242"/>
    </source>
</evidence>
<feature type="compositionally biased region" description="Polar residues" evidence="5">
    <location>
        <begin position="279"/>
        <end position="293"/>
    </location>
</feature>
<proteinExistence type="predicted"/>
<feature type="domain" description="Myb-like" evidence="6">
    <location>
        <begin position="128"/>
        <end position="178"/>
    </location>
</feature>
<dbReference type="PROSITE" id="PS51294">
    <property type="entry name" value="HTH_MYB"/>
    <property type="match status" value="2"/>
</dbReference>
<sequence length="321" mass="37421">MIPDEFQFSIRHPNTTLFDDDLLTIFEEDLANSNMKLRSSASSGSSSPIPYQTINTIKSDCSEEKSNADKLINENNSISKRKFFTKEEDNLLTMAALSFGSESWNSIAQYVPGKTPKQCRDRWTNYLHPSLNFQPWSDQEDQLLVNLVNSHGTHWSKMRQFFPDRSTNSIKNRWYWLIKNQIKVISIDKIINTSSKGIQRNQAQIQSDFNESSNNLFTQNNIYRNNPNINPNMNNNNDDLANSSLYSSKNENNQKCFYILKNKSKKKNTYKEPKKTNPYFQNIPNNQTNEKTNLNYSKNQQNDSIFNSEELISFKPEELDW</sequence>
<dbReference type="InterPro" id="IPR009057">
    <property type="entry name" value="Homeodomain-like_sf"/>
</dbReference>
<keyword evidence="3" id="KW-0804">Transcription</keyword>
<dbReference type="CDD" id="cd00167">
    <property type="entry name" value="SANT"/>
    <property type="match status" value="2"/>
</dbReference>
<comment type="caution">
    <text evidence="8">The sequence shown here is derived from an EMBL/GenBank/DDBJ whole genome shotgun (WGS) entry which is preliminary data.</text>
</comment>
<evidence type="ECO:0000256" key="1">
    <source>
        <dbReference type="ARBA" id="ARBA00023015"/>
    </source>
</evidence>
<name>A0ABR2JRJ4_9EUKA</name>
<keyword evidence="4" id="KW-0539">Nucleus</keyword>
<evidence type="ECO:0000256" key="3">
    <source>
        <dbReference type="ARBA" id="ARBA00023163"/>
    </source>
</evidence>
<dbReference type="PANTHER" id="PTHR46621:SF1">
    <property type="entry name" value="SNRNA-ACTIVATING PROTEIN COMPLEX SUBUNIT 4"/>
    <property type="match status" value="1"/>
</dbReference>
<gene>
    <name evidence="8" type="ORF">M9Y10_004054</name>
</gene>
<reference evidence="8 9" key="1">
    <citation type="submission" date="2024-04" db="EMBL/GenBank/DDBJ databases">
        <title>Tritrichomonas musculus Genome.</title>
        <authorList>
            <person name="Alves-Ferreira E."/>
            <person name="Grigg M."/>
            <person name="Lorenzi H."/>
            <person name="Galac M."/>
        </authorList>
    </citation>
    <scope>NUCLEOTIDE SEQUENCE [LARGE SCALE GENOMIC DNA]</scope>
    <source>
        <strain evidence="8 9">EAF2021</strain>
    </source>
</reference>
<protein>
    <recommendedName>
        <fullName evidence="10">Myb-like DNA-binding domain containing protein</fullName>
    </recommendedName>
</protein>
<evidence type="ECO:0000313" key="8">
    <source>
        <dbReference type="EMBL" id="KAK8881319.1"/>
    </source>
</evidence>
<evidence type="ECO:0000259" key="6">
    <source>
        <dbReference type="PROSITE" id="PS50090"/>
    </source>
</evidence>
<dbReference type="Proteomes" id="UP001470230">
    <property type="component" value="Unassembled WGS sequence"/>
</dbReference>
<dbReference type="EMBL" id="JAPFFF010000010">
    <property type="protein sequence ID" value="KAK8881319.1"/>
    <property type="molecule type" value="Genomic_DNA"/>
</dbReference>
<feature type="domain" description="Myb-like" evidence="6">
    <location>
        <begin position="76"/>
        <end position="127"/>
    </location>
</feature>
<dbReference type="InterPro" id="IPR017930">
    <property type="entry name" value="Myb_dom"/>
</dbReference>
<dbReference type="PANTHER" id="PTHR46621">
    <property type="entry name" value="SNRNA-ACTIVATING PROTEIN COMPLEX SUBUNIT 4"/>
    <property type="match status" value="1"/>
</dbReference>
<dbReference type="Gene3D" id="1.10.10.60">
    <property type="entry name" value="Homeodomain-like"/>
    <property type="match status" value="2"/>
</dbReference>
<organism evidence="8 9">
    <name type="scientific">Tritrichomonas musculus</name>
    <dbReference type="NCBI Taxonomy" id="1915356"/>
    <lineage>
        <taxon>Eukaryota</taxon>
        <taxon>Metamonada</taxon>
        <taxon>Parabasalia</taxon>
        <taxon>Tritrichomonadida</taxon>
        <taxon>Tritrichomonadidae</taxon>
        <taxon>Tritrichomonas</taxon>
    </lineage>
</organism>
<accession>A0ABR2JRJ4</accession>
<dbReference type="InterPro" id="IPR001005">
    <property type="entry name" value="SANT/Myb"/>
</dbReference>
<feature type="domain" description="HTH myb-type" evidence="7">
    <location>
        <begin position="76"/>
        <end position="131"/>
    </location>
</feature>
<keyword evidence="1" id="KW-0805">Transcription regulation</keyword>
<feature type="domain" description="HTH myb-type" evidence="7">
    <location>
        <begin position="134"/>
        <end position="182"/>
    </location>
</feature>
<evidence type="ECO:0000256" key="5">
    <source>
        <dbReference type="SAM" id="MobiDB-lite"/>
    </source>
</evidence>
<keyword evidence="9" id="KW-1185">Reference proteome</keyword>
<dbReference type="Pfam" id="PF13921">
    <property type="entry name" value="Myb_DNA-bind_6"/>
    <property type="match status" value="1"/>
</dbReference>
<evidence type="ECO:0000256" key="2">
    <source>
        <dbReference type="ARBA" id="ARBA00023125"/>
    </source>
</evidence>
<dbReference type="SMART" id="SM00717">
    <property type="entry name" value="SANT"/>
    <property type="match status" value="2"/>
</dbReference>
<dbReference type="InterPro" id="IPR051575">
    <property type="entry name" value="Myb-like_DNA-bd"/>
</dbReference>
<dbReference type="PROSITE" id="PS50090">
    <property type="entry name" value="MYB_LIKE"/>
    <property type="match status" value="2"/>
</dbReference>
<evidence type="ECO:0000259" key="7">
    <source>
        <dbReference type="PROSITE" id="PS51294"/>
    </source>
</evidence>
<evidence type="ECO:0008006" key="10">
    <source>
        <dbReference type="Google" id="ProtNLM"/>
    </source>
</evidence>